<evidence type="ECO:0000313" key="3">
    <source>
        <dbReference type="Proteomes" id="UP000623067"/>
    </source>
</evidence>
<feature type="chain" id="PRO_5037908187" evidence="1">
    <location>
        <begin position="23"/>
        <end position="263"/>
    </location>
</feature>
<reference evidence="2" key="1">
    <citation type="journal article" date="2014" name="Int. J. Syst. Evol. Microbiol.">
        <title>Complete genome sequence of Corynebacterium casei LMG S-19264T (=DSM 44701T), isolated from a smear-ripened cheese.</title>
        <authorList>
            <consortium name="US DOE Joint Genome Institute (JGI-PGF)"/>
            <person name="Walter F."/>
            <person name="Albersmeier A."/>
            <person name="Kalinowski J."/>
            <person name="Ruckert C."/>
        </authorList>
    </citation>
    <scope>NUCLEOTIDE SEQUENCE</scope>
    <source>
        <strain evidence="2">CGMCC 1.15330</strain>
    </source>
</reference>
<organism evidence="2 3">
    <name type="scientific">Sphingomonas metalli</name>
    <dbReference type="NCBI Taxonomy" id="1779358"/>
    <lineage>
        <taxon>Bacteria</taxon>
        <taxon>Pseudomonadati</taxon>
        <taxon>Pseudomonadota</taxon>
        <taxon>Alphaproteobacteria</taxon>
        <taxon>Sphingomonadales</taxon>
        <taxon>Sphingomonadaceae</taxon>
        <taxon>Sphingomonas</taxon>
    </lineage>
</organism>
<gene>
    <name evidence="2" type="ORF">GCM10011380_06780</name>
</gene>
<protein>
    <submittedName>
        <fullName evidence="2">Uncharacterized protein</fullName>
    </submittedName>
</protein>
<evidence type="ECO:0000313" key="2">
    <source>
        <dbReference type="EMBL" id="GGB19875.1"/>
    </source>
</evidence>
<comment type="caution">
    <text evidence="2">The sequence shown here is derived from an EMBL/GenBank/DDBJ whole genome shotgun (WGS) entry which is preliminary data.</text>
</comment>
<sequence length="263" mass="27347">MGYGFVRAALAATLGLAPGAVAAQDTAVVPAEAAPAGFVAAVVEDVEPVMPTGASAGFVPPPRDATGFVTPNRNLSPEETTWHVRVALNVAALSCRGAEATEMVTGYNMLLTTDKAMLATTARAMGERYKARYGSAWQARHDDAMTKLYNYWALPPVQARFCGAALAVLREANGLTEAAFPAFAATALPRLEAPMLAFFEEFESYRVAREAWRTRKARAMIAAAVPAGPVVPAVVPGAAVAVAGPVVRVPVVAAPIRAGAGEP</sequence>
<proteinExistence type="predicted"/>
<dbReference type="RefSeq" id="WP_188657227.1">
    <property type="nucleotide sequence ID" value="NZ_BMIH01000001.1"/>
</dbReference>
<dbReference type="Proteomes" id="UP000623067">
    <property type="component" value="Unassembled WGS sequence"/>
</dbReference>
<dbReference type="AlphaFoldDB" id="A0A916SWP5"/>
<name>A0A916SWP5_9SPHN</name>
<dbReference type="EMBL" id="BMIH01000001">
    <property type="protein sequence ID" value="GGB19875.1"/>
    <property type="molecule type" value="Genomic_DNA"/>
</dbReference>
<reference evidence="2" key="2">
    <citation type="submission" date="2020-09" db="EMBL/GenBank/DDBJ databases">
        <authorList>
            <person name="Sun Q."/>
            <person name="Zhou Y."/>
        </authorList>
    </citation>
    <scope>NUCLEOTIDE SEQUENCE</scope>
    <source>
        <strain evidence="2">CGMCC 1.15330</strain>
    </source>
</reference>
<keyword evidence="3" id="KW-1185">Reference proteome</keyword>
<feature type="signal peptide" evidence="1">
    <location>
        <begin position="1"/>
        <end position="22"/>
    </location>
</feature>
<accession>A0A916SWP5</accession>
<evidence type="ECO:0000256" key="1">
    <source>
        <dbReference type="SAM" id="SignalP"/>
    </source>
</evidence>
<keyword evidence="1" id="KW-0732">Signal</keyword>